<gene>
    <name evidence="2" type="ORF">I553_9944</name>
</gene>
<evidence type="ECO:0000256" key="1">
    <source>
        <dbReference type="SAM" id="MobiDB-lite"/>
    </source>
</evidence>
<protein>
    <submittedName>
        <fullName evidence="2">Methylmalonyl-CoA mutase domain protein</fullName>
        <ecNumber evidence="2">5.4.99.2</ecNumber>
    </submittedName>
</protein>
<sequence>MPPARLDRLLAGVYLDLVPVIVDAGADYPTAANTVLALIDELDDDKRARLSVDLGADPLTAPLSRRSALRSTTWSRSRHAWRTRAGCGLLPSTDPPSTTGRQRRLGARRQHRRRGQLSAGARRIRTGNSACPAADQFSSGRRRRPVHDDRENARGATTVGAGGRGGRRTRQRHGGCAR</sequence>
<dbReference type="PATRIC" id="fig|1299334.3.peg.9432"/>
<organism evidence="2">
    <name type="scientific">Mycobacterium xenopi 4042</name>
    <dbReference type="NCBI Taxonomy" id="1299334"/>
    <lineage>
        <taxon>Bacteria</taxon>
        <taxon>Bacillati</taxon>
        <taxon>Actinomycetota</taxon>
        <taxon>Actinomycetes</taxon>
        <taxon>Mycobacteriales</taxon>
        <taxon>Mycobacteriaceae</taxon>
        <taxon>Mycobacterium</taxon>
    </lineage>
</organism>
<feature type="compositionally biased region" description="Basic residues" evidence="1">
    <location>
        <begin position="101"/>
        <end position="115"/>
    </location>
</feature>
<feature type="compositionally biased region" description="Basic residues" evidence="1">
    <location>
        <begin position="165"/>
        <end position="178"/>
    </location>
</feature>
<name>X7YNW2_MYCXE</name>
<accession>X7YNW2</accession>
<keyword evidence="2" id="KW-0413">Isomerase</keyword>
<dbReference type="AlphaFoldDB" id="X7YNW2"/>
<dbReference type="InterPro" id="IPR016176">
    <property type="entry name" value="Cbl-dep_enz_cat"/>
</dbReference>
<dbReference type="SUPFAM" id="SSF51703">
    <property type="entry name" value="Cobalamin (vitamin B12)-dependent enzymes"/>
    <property type="match status" value="1"/>
</dbReference>
<dbReference type="EMBL" id="JAOB01000090">
    <property type="protein sequence ID" value="EUA08887.1"/>
    <property type="molecule type" value="Genomic_DNA"/>
</dbReference>
<comment type="caution">
    <text evidence="2">The sequence shown here is derived from an EMBL/GenBank/DDBJ whole genome shotgun (WGS) entry which is preliminary data.</text>
</comment>
<dbReference type="GO" id="GO:0031419">
    <property type="term" value="F:cobalamin binding"/>
    <property type="evidence" value="ECO:0007669"/>
    <property type="project" value="InterPro"/>
</dbReference>
<evidence type="ECO:0000313" key="2">
    <source>
        <dbReference type="EMBL" id="EUA08887.1"/>
    </source>
</evidence>
<proteinExistence type="predicted"/>
<reference evidence="2" key="1">
    <citation type="submission" date="2014-01" db="EMBL/GenBank/DDBJ databases">
        <authorList>
            <person name="Brown-Elliot B."/>
            <person name="Wallace R."/>
            <person name="Lenaerts A."/>
            <person name="Ordway D."/>
            <person name="DeGroote M.A."/>
            <person name="Parker T."/>
            <person name="Sizemore C."/>
            <person name="Tallon L.J."/>
            <person name="Sadzewicz L.K."/>
            <person name="Sengamalay N."/>
            <person name="Fraser C.M."/>
            <person name="Hine E."/>
            <person name="Shefchek K.A."/>
            <person name="Das S.P."/>
            <person name="Tettelin H."/>
        </authorList>
    </citation>
    <scope>NUCLEOTIDE SEQUENCE [LARGE SCALE GENOMIC DNA]</scope>
    <source>
        <strain evidence="2">4042</strain>
    </source>
</reference>
<dbReference type="EC" id="5.4.99.2" evidence="2"/>
<dbReference type="GO" id="GO:0004494">
    <property type="term" value="F:methylmalonyl-CoA mutase activity"/>
    <property type="evidence" value="ECO:0007669"/>
    <property type="project" value="UniProtKB-EC"/>
</dbReference>
<feature type="region of interest" description="Disordered" evidence="1">
    <location>
        <begin position="85"/>
        <end position="178"/>
    </location>
</feature>